<feature type="compositionally biased region" description="Acidic residues" evidence="1">
    <location>
        <begin position="618"/>
        <end position="627"/>
    </location>
</feature>
<gene>
    <name evidence="3" type="ORF">CPAG_04490</name>
</gene>
<feature type="compositionally biased region" description="Polar residues" evidence="1">
    <location>
        <begin position="402"/>
        <end position="414"/>
    </location>
</feature>
<evidence type="ECO:0000256" key="1">
    <source>
        <dbReference type="SAM" id="MobiDB-lite"/>
    </source>
</evidence>
<dbReference type="Proteomes" id="UP000054567">
    <property type="component" value="Unassembled WGS sequence"/>
</dbReference>
<proteinExistence type="predicted"/>
<name>A0A0J6FGZ9_COCPO</name>
<dbReference type="AlphaFoldDB" id="A0A0J6FGZ9"/>
<feature type="compositionally biased region" description="Pro residues" evidence="1">
    <location>
        <begin position="553"/>
        <end position="563"/>
    </location>
</feature>
<feature type="compositionally biased region" description="Basic residues" evidence="1">
    <location>
        <begin position="728"/>
        <end position="740"/>
    </location>
</feature>
<reference evidence="3 4" key="1">
    <citation type="submission" date="2007-06" db="EMBL/GenBank/DDBJ databases">
        <title>The Genome Sequence of Coccidioides posadasii RMSCC_3488.</title>
        <authorList>
            <consortium name="Coccidioides Genome Resources Consortium"/>
            <consortium name="The Broad Institute Genome Sequencing Platform"/>
            <person name="Henn M.R."/>
            <person name="Sykes S."/>
            <person name="Young S."/>
            <person name="Jaffe D."/>
            <person name="Berlin A."/>
            <person name="Alvarez P."/>
            <person name="Butler J."/>
            <person name="Gnerre S."/>
            <person name="Grabherr M."/>
            <person name="Mauceli E."/>
            <person name="Brockman W."/>
            <person name="Kodira C."/>
            <person name="Alvarado L."/>
            <person name="Zeng Q."/>
            <person name="Crawford M."/>
            <person name="Antoine C."/>
            <person name="Devon K."/>
            <person name="Galgiani J."/>
            <person name="Orsborn K."/>
            <person name="Lewis M.L."/>
            <person name="Nusbaum C."/>
            <person name="Galagan J."/>
            <person name="Birren B."/>
        </authorList>
    </citation>
    <scope>NUCLEOTIDE SEQUENCE [LARGE SCALE GENOMIC DNA]</scope>
    <source>
        <strain evidence="3 4">RMSCC 3488</strain>
    </source>
</reference>
<accession>A0A0J6FGZ9</accession>
<evidence type="ECO:0000313" key="4">
    <source>
        <dbReference type="Proteomes" id="UP000054567"/>
    </source>
</evidence>
<feature type="region of interest" description="Disordered" evidence="1">
    <location>
        <begin position="270"/>
        <end position="310"/>
    </location>
</feature>
<feature type="compositionally biased region" description="Low complexity" evidence="1">
    <location>
        <begin position="564"/>
        <end position="574"/>
    </location>
</feature>
<feature type="compositionally biased region" description="Polar residues" evidence="1">
    <location>
        <begin position="680"/>
        <end position="692"/>
    </location>
</feature>
<feature type="domain" description="AHC1-like C2H2 zinc-finger" evidence="2">
    <location>
        <begin position="309"/>
        <end position="356"/>
    </location>
</feature>
<dbReference type="EMBL" id="DS268110">
    <property type="protein sequence ID" value="KMM68159.1"/>
    <property type="molecule type" value="Genomic_DNA"/>
</dbReference>
<feature type="compositionally biased region" description="Acidic residues" evidence="1">
    <location>
        <begin position="495"/>
        <end position="505"/>
    </location>
</feature>
<protein>
    <submittedName>
        <fullName evidence="3">Retrograde transporter, variant</fullName>
    </submittedName>
</protein>
<feature type="region of interest" description="Disordered" evidence="1">
    <location>
        <begin position="402"/>
        <end position="462"/>
    </location>
</feature>
<organism evidence="3 4">
    <name type="scientific">Coccidioides posadasii RMSCC 3488</name>
    <dbReference type="NCBI Taxonomy" id="454284"/>
    <lineage>
        <taxon>Eukaryota</taxon>
        <taxon>Fungi</taxon>
        <taxon>Dikarya</taxon>
        <taxon>Ascomycota</taxon>
        <taxon>Pezizomycotina</taxon>
        <taxon>Eurotiomycetes</taxon>
        <taxon>Eurotiomycetidae</taxon>
        <taxon>Onygenales</taxon>
        <taxon>Onygenaceae</taxon>
        <taxon>Coccidioides</taxon>
    </lineage>
</organism>
<reference evidence="4" key="3">
    <citation type="journal article" date="2010" name="Genome Res.">
        <title>Population genomic sequencing of Coccidioides fungi reveals recent hybridization and transposon control.</title>
        <authorList>
            <person name="Neafsey D.E."/>
            <person name="Barker B.M."/>
            <person name="Sharpton T.J."/>
            <person name="Stajich J.E."/>
            <person name="Park D.J."/>
            <person name="Whiston E."/>
            <person name="Hung C.-Y."/>
            <person name="McMahan C."/>
            <person name="White J."/>
            <person name="Sykes S."/>
            <person name="Heiman D."/>
            <person name="Young S."/>
            <person name="Zeng Q."/>
            <person name="Abouelleil A."/>
            <person name="Aftuck L."/>
            <person name="Bessette D."/>
            <person name="Brown A."/>
            <person name="FitzGerald M."/>
            <person name="Lui A."/>
            <person name="Macdonald J.P."/>
            <person name="Priest M."/>
            <person name="Orbach M.J."/>
            <person name="Galgiani J.N."/>
            <person name="Kirkland T.N."/>
            <person name="Cole G.T."/>
            <person name="Birren B.W."/>
            <person name="Henn M.R."/>
            <person name="Taylor J.W."/>
            <person name="Rounsley S.D."/>
        </authorList>
    </citation>
    <scope>NUCLEOTIDE SEQUENCE [LARGE SCALE GENOMIC DNA]</scope>
    <source>
        <strain evidence="4">RMSCC 3488</strain>
    </source>
</reference>
<feature type="region of interest" description="Disordered" evidence="1">
    <location>
        <begin position="25"/>
        <end position="64"/>
    </location>
</feature>
<dbReference type="Pfam" id="PF25909">
    <property type="entry name" value="zf-C2H2_AHC1"/>
    <property type="match status" value="1"/>
</dbReference>
<feature type="compositionally biased region" description="Polar residues" evidence="1">
    <location>
        <begin position="701"/>
        <end position="712"/>
    </location>
</feature>
<feature type="region of interest" description="Disordered" evidence="1">
    <location>
        <begin position="494"/>
        <end position="740"/>
    </location>
</feature>
<dbReference type="VEuPathDB" id="FungiDB:CPAG_04490"/>
<dbReference type="OrthoDB" id="5355528at2759"/>
<feature type="compositionally biased region" description="Low complexity" evidence="1">
    <location>
        <begin position="662"/>
        <end position="672"/>
    </location>
</feature>
<dbReference type="InterPro" id="IPR058706">
    <property type="entry name" value="zf-C2H2_AHC1-like"/>
</dbReference>
<feature type="compositionally biased region" description="Low complexity" evidence="1">
    <location>
        <begin position="628"/>
        <end position="639"/>
    </location>
</feature>
<sequence length="740" mass="79566">MFRLIPWSIGGNKVTAEEVKMLAVPQQKSPNMAGPTPHKLKRKRTNSSELGPPRGGNGVTSPTTKAESFHQANNVAQNNMSEAQHLEPTSRTPPSATSTDNAIVQTAASLQHSGGEGKSIQGQQLKQQGTEGALGAASIHRMDVETLRQTLEAQLSLEILLKHNELRLIDQEIAKCQVAMEQLRRCSEIPFPTSSISGISQAVSNGTGFAVSRPEDCRQPVSPSPWGVTDGPYSRHYARWLLPDPRFDGGELEPIPSGIYGAGKSLMEGRTTRGSWAESTSRSQRNSAGAKLQALSSGYPPPKDKAGPMIMKRKSDGKLVKLVCLDCRRDNFSSTQGFINHCRIAHNRSFASHDAAAAASGEPVEVDESGAMICRNNETASNAPPGYVHPLIRSAHVLDSTARNAMQKRSPSNTQREDKPVSRPVAKSETANVESYSPAKAPPPSIRDSAMSPDFKASPQTPHLSALLQKQGLGLDLFNIVGDALTKTDIASYSSEDDSDADAMDVDTTSNVQEAPPNFRSTRLPARSVAAPLQTQRPSSRKGSDKRSQKVPSLPPLRHPPSAPAAHRSPYSPAMATRTSPRSERQPVPSSDIEMVDSNSPNLSPNTVESNQAPSLVSDDDEYEAPSESESPSPSPSESGQDDISFDNIEVQDGFEASGDGSTTSTTSVSYSEPHKRHLSTVTRPPQANPVKTRSIKRSRTSGTVENSSIQTEQKRVTFVSPPASPTKGKKGSARKPRRK</sequence>
<feature type="compositionally biased region" description="Polar residues" evidence="1">
    <location>
        <begin position="272"/>
        <end position="287"/>
    </location>
</feature>
<evidence type="ECO:0000313" key="3">
    <source>
        <dbReference type="EMBL" id="KMM68159.1"/>
    </source>
</evidence>
<reference evidence="4" key="2">
    <citation type="journal article" date="2009" name="Genome Res.">
        <title>Comparative genomic analyses of the human fungal pathogens Coccidioides and their relatives.</title>
        <authorList>
            <person name="Sharpton T.J."/>
            <person name="Stajich J.E."/>
            <person name="Rounsley S.D."/>
            <person name="Gardner M.J."/>
            <person name="Wortman J.R."/>
            <person name="Jordar V.S."/>
            <person name="Maiti R."/>
            <person name="Kodira C.D."/>
            <person name="Neafsey D.E."/>
            <person name="Zeng Q."/>
            <person name="Hung C.-Y."/>
            <person name="McMahan C."/>
            <person name="Muszewska A."/>
            <person name="Grynberg M."/>
            <person name="Mandel M.A."/>
            <person name="Kellner E.M."/>
            <person name="Barker B.M."/>
            <person name="Galgiani J.N."/>
            <person name="Orbach M.J."/>
            <person name="Kirkland T.N."/>
            <person name="Cole G.T."/>
            <person name="Henn M.R."/>
            <person name="Birren B.W."/>
            <person name="Taylor J.W."/>
        </authorList>
    </citation>
    <scope>NUCLEOTIDE SEQUENCE [LARGE SCALE GENOMIC DNA]</scope>
    <source>
        <strain evidence="4">RMSCC 3488</strain>
    </source>
</reference>
<evidence type="ECO:0000259" key="2">
    <source>
        <dbReference type="Pfam" id="PF25909"/>
    </source>
</evidence>
<feature type="compositionally biased region" description="Polar residues" evidence="1">
    <location>
        <begin position="597"/>
        <end position="615"/>
    </location>
</feature>